<evidence type="ECO:0000313" key="2">
    <source>
        <dbReference type="Proteomes" id="UP000061569"/>
    </source>
</evidence>
<dbReference type="KEGG" id="lez:GLE_0557"/>
<dbReference type="EMBL" id="CP013140">
    <property type="protein sequence ID" value="ALN55915.1"/>
    <property type="molecule type" value="Genomic_DNA"/>
</dbReference>
<dbReference type="Proteomes" id="UP000061569">
    <property type="component" value="Chromosome"/>
</dbReference>
<dbReference type="PATRIC" id="fig|69.6.peg.551"/>
<organism evidence="1 2">
    <name type="scientific">Lysobacter enzymogenes</name>
    <dbReference type="NCBI Taxonomy" id="69"/>
    <lineage>
        <taxon>Bacteria</taxon>
        <taxon>Pseudomonadati</taxon>
        <taxon>Pseudomonadota</taxon>
        <taxon>Gammaproteobacteria</taxon>
        <taxon>Lysobacterales</taxon>
        <taxon>Lysobacteraceae</taxon>
        <taxon>Lysobacter</taxon>
    </lineage>
</organism>
<gene>
    <name evidence="1" type="ORF">GLE_0557</name>
</gene>
<name>A0A0S2DBK7_LYSEN</name>
<dbReference type="STRING" id="69.GLE_0557"/>
<proteinExistence type="predicted"/>
<evidence type="ECO:0000313" key="1">
    <source>
        <dbReference type="EMBL" id="ALN55915.1"/>
    </source>
</evidence>
<dbReference type="AlphaFoldDB" id="A0A0S2DBK7"/>
<sequence>MVGGWWLVVLGRGRAFRAGGSRPWEGLQARRFPIRRRVARTDQKANWAALCPSFRRKPESSLTSLLLLPLLS</sequence>
<protein>
    <submittedName>
        <fullName evidence="1">Uncharacterized protein</fullName>
    </submittedName>
</protein>
<accession>A0A0S2DBK7</accession>
<reference evidence="1 2" key="1">
    <citation type="submission" date="2015-11" db="EMBL/GenBank/DDBJ databases">
        <title>Genome sequences of Lysobacter enzymogenes strain C3 and Lysobacter antibioticus ATCC 29479.</title>
        <authorList>
            <person name="Kobayashi D.Y."/>
        </authorList>
    </citation>
    <scope>NUCLEOTIDE SEQUENCE [LARGE SCALE GENOMIC DNA]</scope>
    <source>
        <strain evidence="1 2">C3</strain>
    </source>
</reference>